<name>A0A2L2XEK7_9FIRM</name>
<comment type="caution">
    <text evidence="1">The sequence shown here is derived from an EMBL/GenBank/DDBJ whole genome shotgun (WGS) entry which is preliminary data.</text>
</comment>
<evidence type="ECO:0000313" key="2">
    <source>
        <dbReference type="Proteomes" id="UP000239549"/>
    </source>
</evidence>
<keyword evidence="2" id="KW-1185">Reference proteome</keyword>
<protein>
    <recommendedName>
        <fullName evidence="3">Phage metallopeptidase domain-containing protein</fullName>
    </recommendedName>
</protein>
<proteinExistence type="predicted"/>
<accession>A0A2L2XEK7</accession>
<evidence type="ECO:0000313" key="1">
    <source>
        <dbReference type="EMBL" id="GBF34799.1"/>
    </source>
</evidence>
<organism evidence="1 2">
    <name type="scientific">Desulfocucumis palustris</name>
    <dbReference type="NCBI Taxonomy" id="1898651"/>
    <lineage>
        <taxon>Bacteria</taxon>
        <taxon>Bacillati</taxon>
        <taxon>Bacillota</taxon>
        <taxon>Clostridia</taxon>
        <taxon>Eubacteriales</taxon>
        <taxon>Desulfocucumaceae</taxon>
        <taxon>Desulfocucumis</taxon>
    </lineage>
</organism>
<gene>
    <name evidence="1" type="ORF">DCCM_3919</name>
</gene>
<dbReference type="Proteomes" id="UP000239549">
    <property type="component" value="Unassembled WGS sequence"/>
</dbReference>
<evidence type="ECO:0008006" key="3">
    <source>
        <dbReference type="Google" id="ProtNLM"/>
    </source>
</evidence>
<dbReference type="OrthoDB" id="9836246at2"/>
<dbReference type="EMBL" id="BFAV01000150">
    <property type="protein sequence ID" value="GBF34799.1"/>
    <property type="molecule type" value="Genomic_DNA"/>
</dbReference>
<dbReference type="AlphaFoldDB" id="A0A2L2XEK7"/>
<reference evidence="2" key="1">
    <citation type="submission" date="2018-02" db="EMBL/GenBank/DDBJ databases">
        <title>Genome sequence of Desulfocucumis palustris strain NAW-5.</title>
        <authorList>
            <person name="Watanabe M."/>
            <person name="Kojima H."/>
            <person name="Fukui M."/>
        </authorList>
    </citation>
    <scope>NUCLEOTIDE SEQUENCE [LARGE SCALE GENOMIC DNA]</scope>
    <source>
        <strain evidence="2">NAW-5</strain>
    </source>
</reference>
<dbReference type="RefSeq" id="WP_104372969.1">
    <property type="nucleotide sequence ID" value="NZ_BFAV01000150.1"/>
</dbReference>
<sequence>MTKKDILSLTSEIINKNTPVILNKLGFKEQPGYLKFKISESYDDALGMCFAIFKDDEKTQLQEAVIILYPFNMLWINFLDWIRLPRICKFSRRLFERKVLHVLAHELRHFWQYYTGEHKKYSRLSRFLPSKMRLIELDAEKWAEDFLTVYGLKPRIANLSF</sequence>